<dbReference type="InterPro" id="IPR006566">
    <property type="entry name" value="FBD"/>
</dbReference>
<dbReference type="AlphaFoldDB" id="A0A9J5XN68"/>
<accession>A0A9J5XN68</accession>
<dbReference type="PANTHER" id="PTHR34223">
    <property type="entry name" value="OS11G0201299 PROTEIN"/>
    <property type="match status" value="1"/>
</dbReference>
<reference evidence="4 5" key="1">
    <citation type="submission" date="2020-09" db="EMBL/GenBank/DDBJ databases">
        <title>De no assembly of potato wild relative species, Solanum commersonii.</title>
        <authorList>
            <person name="Cho K."/>
        </authorList>
    </citation>
    <scope>NUCLEOTIDE SEQUENCE [LARGE SCALE GENOMIC DNA]</scope>
    <source>
        <strain evidence="4">LZ3.2</strain>
        <tissue evidence="4">Leaf</tissue>
    </source>
</reference>
<gene>
    <name evidence="4" type="ORF">H5410_039799</name>
</gene>
<dbReference type="Pfam" id="PF00646">
    <property type="entry name" value="F-box"/>
    <property type="match status" value="1"/>
</dbReference>
<evidence type="ECO:0000259" key="3">
    <source>
        <dbReference type="Pfam" id="PF24758"/>
    </source>
</evidence>
<dbReference type="Proteomes" id="UP000824120">
    <property type="component" value="Chromosome 8"/>
</dbReference>
<dbReference type="InterPro" id="IPR001810">
    <property type="entry name" value="F-box_dom"/>
</dbReference>
<dbReference type="EMBL" id="JACXVP010000008">
    <property type="protein sequence ID" value="KAG5589285.1"/>
    <property type="molecule type" value="Genomic_DNA"/>
</dbReference>
<name>A0A9J5XN68_SOLCO</name>
<dbReference type="Pfam" id="PF08387">
    <property type="entry name" value="FBD"/>
    <property type="match status" value="1"/>
</dbReference>
<sequence>MEMQRKITAIGDRLSDLPDSILLLILSKLPDSKQVVRTSVLSSKWHSLWKSVPVSLEIQLSGRRENRYFASTDRDLNYWSNLISLSLEDVKLTHGSMKKILVGCPNLECLELKTFYGINCLEINNVKLREVTIEGYQGNKNGPWLEIFAPHIQKLQLLGYCDEIRIRQRNVASLVTIVIKAVFFLYIDHDDEEYTLEDFYNEEQQSLEKECGYLKELLHGVAHVENLELGAWCIQHLSILEWKGWQSPPSGRKFLKLSASFESVDFLGICSFLQSSLDLEKLVINWYGTGDLVARFVDEDEQSRRFEKHNFDCSLRHLKTIKIINFYGAPSENKYIFPLKKYLFKIATVLEKLTIVVRLRGNSLSQDFVKMKQGS</sequence>
<evidence type="ECO:0000259" key="1">
    <source>
        <dbReference type="Pfam" id="PF00646"/>
    </source>
</evidence>
<dbReference type="Pfam" id="PF24758">
    <property type="entry name" value="LRR_At5g56370"/>
    <property type="match status" value="1"/>
</dbReference>
<evidence type="ECO:0000259" key="2">
    <source>
        <dbReference type="Pfam" id="PF08387"/>
    </source>
</evidence>
<dbReference type="InterPro" id="IPR053197">
    <property type="entry name" value="F-box_SCFL_complex_component"/>
</dbReference>
<proteinExistence type="predicted"/>
<dbReference type="SUPFAM" id="SSF52047">
    <property type="entry name" value="RNI-like"/>
    <property type="match status" value="1"/>
</dbReference>
<feature type="domain" description="F-box" evidence="1">
    <location>
        <begin position="14"/>
        <end position="53"/>
    </location>
</feature>
<dbReference type="PANTHER" id="PTHR34223:SF51">
    <property type="entry name" value="OS06G0556300 PROTEIN"/>
    <property type="match status" value="1"/>
</dbReference>
<dbReference type="OrthoDB" id="1939276at2759"/>
<organism evidence="4 5">
    <name type="scientific">Solanum commersonii</name>
    <name type="common">Commerson's wild potato</name>
    <name type="synonym">Commerson's nightshade</name>
    <dbReference type="NCBI Taxonomy" id="4109"/>
    <lineage>
        <taxon>Eukaryota</taxon>
        <taxon>Viridiplantae</taxon>
        <taxon>Streptophyta</taxon>
        <taxon>Embryophyta</taxon>
        <taxon>Tracheophyta</taxon>
        <taxon>Spermatophyta</taxon>
        <taxon>Magnoliopsida</taxon>
        <taxon>eudicotyledons</taxon>
        <taxon>Gunneridae</taxon>
        <taxon>Pentapetalae</taxon>
        <taxon>asterids</taxon>
        <taxon>lamiids</taxon>
        <taxon>Solanales</taxon>
        <taxon>Solanaceae</taxon>
        <taxon>Solanoideae</taxon>
        <taxon>Solaneae</taxon>
        <taxon>Solanum</taxon>
    </lineage>
</organism>
<dbReference type="Gene3D" id="3.80.10.10">
    <property type="entry name" value="Ribonuclease Inhibitor"/>
    <property type="match status" value="1"/>
</dbReference>
<feature type="domain" description="FBD" evidence="2">
    <location>
        <begin position="312"/>
        <end position="355"/>
    </location>
</feature>
<evidence type="ECO:0000313" key="5">
    <source>
        <dbReference type="Proteomes" id="UP000824120"/>
    </source>
</evidence>
<dbReference type="InterPro" id="IPR036047">
    <property type="entry name" value="F-box-like_dom_sf"/>
</dbReference>
<dbReference type="SUPFAM" id="SSF81383">
    <property type="entry name" value="F-box domain"/>
    <property type="match status" value="1"/>
</dbReference>
<comment type="caution">
    <text evidence="4">The sequence shown here is derived from an EMBL/GenBank/DDBJ whole genome shotgun (WGS) entry which is preliminary data.</text>
</comment>
<feature type="domain" description="F-box/LRR-repeat protein 15/At3g58940/PEG3-like LRR" evidence="3">
    <location>
        <begin position="79"/>
        <end position="136"/>
    </location>
</feature>
<evidence type="ECO:0000313" key="4">
    <source>
        <dbReference type="EMBL" id="KAG5589285.1"/>
    </source>
</evidence>
<evidence type="ECO:0008006" key="6">
    <source>
        <dbReference type="Google" id="ProtNLM"/>
    </source>
</evidence>
<dbReference type="InterPro" id="IPR055411">
    <property type="entry name" value="LRR_FXL15/At3g58940/PEG3-like"/>
</dbReference>
<keyword evidence="5" id="KW-1185">Reference proteome</keyword>
<protein>
    <recommendedName>
        <fullName evidence="6">F-box domain-containing protein</fullName>
    </recommendedName>
</protein>
<dbReference type="InterPro" id="IPR032675">
    <property type="entry name" value="LRR_dom_sf"/>
</dbReference>